<evidence type="ECO:0000256" key="1">
    <source>
        <dbReference type="SAM" id="MobiDB-lite"/>
    </source>
</evidence>
<name>A0A4R8V9H7_9MICO</name>
<evidence type="ECO:0000313" key="3">
    <source>
        <dbReference type="EMBL" id="TFB79165.1"/>
    </source>
</evidence>
<dbReference type="RefSeq" id="WP_104095045.1">
    <property type="nucleotide sequence ID" value="NZ_JACHBP010000001.1"/>
</dbReference>
<keyword evidence="2" id="KW-0812">Transmembrane</keyword>
<feature type="compositionally biased region" description="Polar residues" evidence="1">
    <location>
        <begin position="120"/>
        <end position="138"/>
    </location>
</feature>
<feature type="compositionally biased region" description="Basic and acidic residues" evidence="1">
    <location>
        <begin position="1"/>
        <end position="11"/>
    </location>
</feature>
<gene>
    <name evidence="3" type="ORF">E3N84_03300</name>
</gene>
<proteinExistence type="predicted"/>
<feature type="compositionally biased region" description="Low complexity" evidence="1">
    <location>
        <begin position="73"/>
        <end position="105"/>
    </location>
</feature>
<comment type="caution">
    <text evidence="3">The sequence shown here is derived from an EMBL/GenBank/DDBJ whole genome shotgun (WGS) entry which is preliminary data.</text>
</comment>
<keyword evidence="2" id="KW-1133">Transmembrane helix</keyword>
<accession>A0A4R8V9H7</accession>
<keyword evidence="2" id="KW-0472">Membrane</keyword>
<feature type="compositionally biased region" description="Pro residues" evidence="1">
    <location>
        <begin position="106"/>
        <end position="118"/>
    </location>
</feature>
<feature type="region of interest" description="Disordered" evidence="1">
    <location>
        <begin position="1"/>
        <end position="28"/>
    </location>
</feature>
<keyword evidence="4" id="KW-1185">Reference proteome</keyword>
<evidence type="ECO:0000313" key="4">
    <source>
        <dbReference type="Proteomes" id="UP000298488"/>
    </source>
</evidence>
<protein>
    <submittedName>
        <fullName evidence="3">Uncharacterized protein</fullName>
    </submittedName>
</protein>
<dbReference type="EMBL" id="SOFI01000003">
    <property type="protein sequence ID" value="TFB79165.1"/>
    <property type="molecule type" value="Genomic_DNA"/>
</dbReference>
<sequence length="213" mass="21408">MSDDTPTERFEAPTAPGTGDPDGTGGEKKKSKLLILILSIVGGLLLIAVVVLLTLLFSRGLGGPSADPVSDVSTSPSANPSETPSASPSASPSETPSASPSASPSSAPPPPPPPPPTTTGPVFTSFSPANNKSIGCTNDTDQIPVTFTWASTGASEAAIGVATTDAFAGPYATGLPPSGSYELNYQCSNASQIYTVSIRGTSGQTNKTITLKR</sequence>
<dbReference type="OrthoDB" id="5124768at2"/>
<feature type="transmembrane region" description="Helical" evidence="2">
    <location>
        <begin position="33"/>
        <end position="57"/>
    </location>
</feature>
<evidence type="ECO:0000256" key="2">
    <source>
        <dbReference type="SAM" id="Phobius"/>
    </source>
</evidence>
<dbReference type="AlphaFoldDB" id="A0A4R8V9H7"/>
<dbReference type="Proteomes" id="UP000298488">
    <property type="component" value="Unassembled WGS sequence"/>
</dbReference>
<feature type="region of interest" description="Disordered" evidence="1">
    <location>
        <begin position="63"/>
        <end position="138"/>
    </location>
</feature>
<reference evidence="3 4" key="1">
    <citation type="submission" date="2019-03" db="EMBL/GenBank/DDBJ databases">
        <title>Genomics of glacier-inhabiting Cryobacterium strains.</title>
        <authorList>
            <person name="Liu Q."/>
            <person name="Xin Y.-H."/>
        </authorList>
    </citation>
    <scope>NUCLEOTIDE SEQUENCE [LARGE SCALE GENOMIC DNA]</scope>
    <source>
        <strain evidence="3 4">CGMCC 1.10440</strain>
    </source>
</reference>
<feature type="compositionally biased region" description="Low complexity" evidence="1">
    <location>
        <begin position="12"/>
        <end position="21"/>
    </location>
</feature>
<organism evidence="3 4">
    <name type="scientific">Terrimesophilobacter mesophilus</name>
    <dbReference type="NCBI Taxonomy" id="433647"/>
    <lineage>
        <taxon>Bacteria</taxon>
        <taxon>Bacillati</taxon>
        <taxon>Actinomycetota</taxon>
        <taxon>Actinomycetes</taxon>
        <taxon>Micrococcales</taxon>
        <taxon>Microbacteriaceae</taxon>
        <taxon>Terrimesophilobacter</taxon>
    </lineage>
</organism>